<dbReference type="Proteomes" id="UP000799640">
    <property type="component" value="Unassembled WGS sequence"/>
</dbReference>
<reference evidence="1" key="1">
    <citation type="journal article" date="2020" name="Stud. Mycol.">
        <title>101 Dothideomycetes genomes: a test case for predicting lifestyles and emergence of pathogens.</title>
        <authorList>
            <person name="Haridas S."/>
            <person name="Albert R."/>
            <person name="Binder M."/>
            <person name="Bloem J."/>
            <person name="Labutti K."/>
            <person name="Salamov A."/>
            <person name="Andreopoulos B."/>
            <person name="Baker S."/>
            <person name="Barry K."/>
            <person name="Bills G."/>
            <person name="Bluhm B."/>
            <person name="Cannon C."/>
            <person name="Castanera R."/>
            <person name="Culley D."/>
            <person name="Daum C."/>
            <person name="Ezra D."/>
            <person name="Gonzalez J."/>
            <person name="Henrissat B."/>
            <person name="Kuo A."/>
            <person name="Liang C."/>
            <person name="Lipzen A."/>
            <person name="Lutzoni F."/>
            <person name="Magnuson J."/>
            <person name="Mondo S."/>
            <person name="Nolan M."/>
            <person name="Ohm R."/>
            <person name="Pangilinan J."/>
            <person name="Park H.-J."/>
            <person name="Ramirez L."/>
            <person name="Alfaro M."/>
            <person name="Sun H."/>
            <person name="Tritt A."/>
            <person name="Yoshinaga Y."/>
            <person name="Zwiers L.-H."/>
            <person name="Turgeon B."/>
            <person name="Goodwin S."/>
            <person name="Spatafora J."/>
            <person name="Crous P."/>
            <person name="Grigoriev I."/>
        </authorList>
    </citation>
    <scope>NUCLEOTIDE SEQUENCE</scope>
    <source>
        <strain evidence="1">CBS 262.69</strain>
    </source>
</reference>
<evidence type="ECO:0000313" key="1">
    <source>
        <dbReference type="EMBL" id="KAF2397536.1"/>
    </source>
</evidence>
<evidence type="ECO:0000313" key="2">
    <source>
        <dbReference type="Proteomes" id="UP000799640"/>
    </source>
</evidence>
<accession>A0A6G1HNU7</accession>
<organism evidence="1 2">
    <name type="scientific">Trichodelitschia bisporula</name>
    <dbReference type="NCBI Taxonomy" id="703511"/>
    <lineage>
        <taxon>Eukaryota</taxon>
        <taxon>Fungi</taxon>
        <taxon>Dikarya</taxon>
        <taxon>Ascomycota</taxon>
        <taxon>Pezizomycotina</taxon>
        <taxon>Dothideomycetes</taxon>
        <taxon>Dothideomycetes incertae sedis</taxon>
        <taxon>Phaeotrichales</taxon>
        <taxon>Phaeotrichaceae</taxon>
        <taxon>Trichodelitschia</taxon>
    </lineage>
</organism>
<dbReference type="EMBL" id="ML996703">
    <property type="protein sequence ID" value="KAF2397536.1"/>
    <property type="molecule type" value="Genomic_DNA"/>
</dbReference>
<name>A0A6G1HNU7_9PEZI</name>
<proteinExistence type="predicted"/>
<keyword evidence="2" id="KW-1185">Reference proteome</keyword>
<sequence>MLPAILIPLPMTAHLTCSSIGRASTTRIQAVVQPRPANHYTGASSAHALLVDRYVSLPSLPRVSPFPCCSAPRPCRLR</sequence>
<dbReference type="AlphaFoldDB" id="A0A6G1HNU7"/>
<protein>
    <submittedName>
        <fullName evidence="1">Uncharacterized protein</fullName>
    </submittedName>
</protein>
<gene>
    <name evidence="1" type="ORF">EJ06DRAFT_533140</name>
</gene>